<organism evidence="5 6">
    <name type="scientific">Brassica cretica</name>
    <name type="common">Mustard</name>
    <dbReference type="NCBI Taxonomy" id="69181"/>
    <lineage>
        <taxon>Eukaryota</taxon>
        <taxon>Viridiplantae</taxon>
        <taxon>Streptophyta</taxon>
        <taxon>Embryophyta</taxon>
        <taxon>Tracheophyta</taxon>
        <taxon>Spermatophyta</taxon>
        <taxon>Magnoliopsida</taxon>
        <taxon>eudicotyledons</taxon>
        <taxon>Gunneridae</taxon>
        <taxon>Pentapetalae</taxon>
        <taxon>rosids</taxon>
        <taxon>malvids</taxon>
        <taxon>Brassicales</taxon>
        <taxon>Brassicaceae</taxon>
        <taxon>Brassiceae</taxon>
        <taxon>Brassica</taxon>
    </lineage>
</organism>
<evidence type="ECO:0000256" key="1">
    <source>
        <dbReference type="ARBA" id="ARBA00007682"/>
    </source>
</evidence>
<feature type="domain" description="NOT2/NOT3/NOT5 C-terminal" evidence="4">
    <location>
        <begin position="34"/>
        <end position="100"/>
    </location>
</feature>
<evidence type="ECO:0000256" key="3">
    <source>
        <dbReference type="ARBA" id="ARBA00023163"/>
    </source>
</evidence>
<dbReference type="PANTHER" id="PTHR23326">
    <property type="entry name" value="CCR4 NOT-RELATED"/>
    <property type="match status" value="1"/>
</dbReference>
<gene>
    <name evidence="5" type="ORF">F2Q68_00013034</name>
</gene>
<dbReference type="Proteomes" id="UP000712281">
    <property type="component" value="Unassembled WGS sequence"/>
</dbReference>
<evidence type="ECO:0000313" key="6">
    <source>
        <dbReference type="Proteomes" id="UP000712281"/>
    </source>
</evidence>
<evidence type="ECO:0000313" key="5">
    <source>
        <dbReference type="EMBL" id="KAF2558645.1"/>
    </source>
</evidence>
<dbReference type="InterPro" id="IPR040168">
    <property type="entry name" value="Not2/3/5"/>
</dbReference>
<dbReference type="GO" id="GO:0006355">
    <property type="term" value="P:regulation of DNA-templated transcription"/>
    <property type="evidence" value="ECO:0007669"/>
    <property type="project" value="InterPro"/>
</dbReference>
<proteinExistence type="inferred from homology"/>
<comment type="caution">
    <text evidence="5">The sequence shown here is derived from an EMBL/GenBank/DDBJ whole genome shotgun (WGS) entry which is preliminary data.</text>
</comment>
<dbReference type="Gene3D" id="2.30.30.1020">
    <property type="entry name" value="CCR4-NOT complex subunit 2/3/5, C-terminal domain"/>
    <property type="match status" value="1"/>
</dbReference>
<keyword evidence="3" id="KW-0804">Transcription</keyword>
<comment type="similarity">
    <text evidence="1">Belongs to the CNOT2/3/5 family.</text>
</comment>
<evidence type="ECO:0000259" key="4">
    <source>
        <dbReference type="Pfam" id="PF04153"/>
    </source>
</evidence>
<reference evidence="5" key="1">
    <citation type="submission" date="2019-12" db="EMBL/GenBank/DDBJ databases">
        <title>Genome sequencing and annotation of Brassica cretica.</title>
        <authorList>
            <person name="Studholme D.J."/>
            <person name="Sarris P.F."/>
        </authorList>
    </citation>
    <scope>NUCLEOTIDE SEQUENCE</scope>
    <source>
        <strain evidence="5">PFS-001/15</strain>
        <tissue evidence="5">Leaf</tissue>
    </source>
</reference>
<dbReference type="AlphaFoldDB" id="A0A8S9HJR9"/>
<sequence>MPKFAYVKLTSNTRIFRQEYAFDAGAKRVETVVYLAAKELKKQSWRYHRKFNTWFQRHKEPKIATDEYEQGAYVYFDFQNPQRRVCQRIKNEFTFEYSYLEDELAV</sequence>
<dbReference type="InterPro" id="IPR007282">
    <property type="entry name" value="NOT2/3/5_C"/>
</dbReference>
<name>A0A8S9HJR9_BRACR</name>
<dbReference type="Pfam" id="PF04153">
    <property type="entry name" value="NOT2_3_5_C"/>
    <property type="match status" value="1"/>
</dbReference>
<protein>
    <recommendedName>
        <fullName evidence="4">NOT2/NOT3/NOT5 C-terminal domain-containing protein</fullName>
    </recommendedName>
</protein>
<dbReference type="InterPro" id="IPR038635">
    <property type="entry name" value="CCR4-NOT_su2/3/5_C_sf"/>
</dbReference>
<keyword evidence="2" id="KW-0805">Transcription regulation</keyword>
<accession>A0A8S9HJR9</accession>
<dbReference type="EMBL" id="QGKW02001940">
    <property type="protein sequence ID" value="KAF2558645.1"/>
    <property type="molecule type" value="Genomic_DNA"/>
</dbReference>
<evidence type="ECO:0000256" key="2">
    <source>
        <dbReference type="ARBA" id="ARBA00023015"/>
    </source>
</evidence>
<dbReference type="GO" id="GO:0030015">
    <property type="term" value="C:CCR4-NOT core complex"/>
    <property type="evidence" value="ECO:0007669"/>
    <property type="project" value="InterPro"/>
</dbReference>